<dbReference type="Gene3D" id="2.30.30.490">
    <property type="match status" value="1"/>
</dbReference>
<dbReference type="PANTHER" id="PTHR47073">
    <property type="entry name" value="PROTEIN ANTI-SILENCING 1"/>
    <property type="match status" value="1"/>
</dbReference>
<evidence type="ECO:0000256" key="1">
    <source>
        <dbReference type="SAM" id="MobiDB-lite"/>
    </source>
</evidence>
<evidence type="ECO:0000313" key="2">
    <source>
        <dbReference type="EMBL" id="KAB1204418.1"/>
    </source>
</evidence>
<evidence type="ECO:0008006" key="5">
    <source>
        <dbReference type="Google" id="ProtNLM"/>
    </source>
</evidence>
<keyword evidence="4" id="KW-1185">Reference proteome</keyword>
<feature type="compositionally biased region" description="Polar residues" evidence="1">
    <location>
        <begin position="139"/>
        <end position="148"/>
    </location>
</feature>
<dbReference type="GO" id="GO:0003723">
    <property type="term" value="F:RNA binding"/>
    <property type="evidence" value="ECO:0007669"/>
    <property type="project" value="TreeGrafter"/>
</dbReference>
<dbReference type="AlphaFoldDB" id="A0A6A1UX92"/>
<dbReference type="EMBL" id="RXIC02000026">
    <property type="protein sequence ID" value="KAB1204418.1"/>
    <property type="molecule type" value="Genomic_DNA"/>
</dbReference>
<dbReference type="EMBL" id="RXIC02000026">
    <property type="protein sequence ID" value="KAB1204419.1"/>
    <property type="molecule type" value="Genomic_DNA"/>
</dbReference>
<proteinExistence type="predicted"/>
<protein>
    <recommendedName>
        <fullName evidence="5">BAH domain-containing protein</fullName>
    </recommendedName>
</protein>
<feature type="region of interest" description="Disordered" evidence="1">
    <location>
        <begin position="135"/>
        <end position="169"/>
    </location>
</feature>
<organism evidence="2 4">
    <name type="scientific">Morella rubra</name>
    <name type="common">Chinese bayberry</name>
    <dbReference type="NCBI Taxonomy" id="262757"/>
    <lineage>
        <taxon>Eukaryota</taxon>
        <taxon>Viridiplantae</taxon>
        <taxon>Streptophyta</taxon>
        <taxon>Embryophyta</taxon>
        <taxon>Tracheophyta</taxon>
        <taxon>Spermatophyta</taxon>
        <taxon>Magnoliopsida</taxon>
        <taxon>eudicotyledons</taxon>
        <taxon>Gunneridae</taxon>
        <taxon>Pentapetalae</taxon>
        <taxon>rosids</taxon>
        <taxon>fabids</taxon>
        <taxon>Fagales</taxon>
        <taxon>Myricaceae</taxon>
        <taxon>Morella</taxon>
    </lineage>
</organism>
<accession>A0A6A1UX92</accession>
<feature type="compositionally biased region" description="Basic and acidic residues" evidence="1">
    <location>
        <begin position="158"/>
        <end position="169"/>
    </location>
</feature>
<reference evidence="2" key="1">
    <citation type="submission" date="2018-07" db="EMBL/GenBank/DDBJ databases">
        <authorList>
            <person name="Gao Z.-S."/>
            <person name="Jia H.-M."/>
            <person name="Jia H.-J."/>
            <person name="Cai Q.-L."/>
            <person name="Wang Y."/>
            <person name="Zhao H.-B."/>
        </authorList>
    </citation>
    <scope>NUCLEOTIDE SEQUENCE</scope>
    <source>
        <tissue evidence="2">Leaves</tissue>
    </source>
</reference>
<sequence>MLFMIVFTPCIGKIIKIRETRDKTKKVKVLWFFRPCKISDYLEGEGTAKNELFLASGEGVGLTTINPLDSRNTQPSDEELQQADFIFYRGFDVGHLRILDEIQEKVAGIEVRFMFNRVDVQNPVVLEFDSEEKEVGGNTMASNGTEVLSEQNPSEESNNSRDYFRIQTF</sequence>
<evidence type="ECO:0000313" key="3">
    <source>
        <dbReference type="EMBL" id="KAB1204419.1"/>
    </source>
</evidence>
<dbReference type="Proteomes" id="UP000516437">
    <property type="component" value="Chromosome 8"/>
</dbReference>
<name>A0A6A1UX92_9ROSI</name>
<reference evidence="2 4" key="2">
    <citation type="journal article" date="2019" name="Plant Biotechnol. J.">
        <title>The red bayberry genome and genetic basis of sex determination.</title>
        <authorList>
            <person name="Jia H.M."/>
            <person name="Jia H.J."/>
            <person name="Cai Q.L."/>
            <person name="Wang Y."/>
            <person name="Zhao H.B."/>
            <person name="Yang W.F."/>
            <person name="Wang G.Y."/>
            <person name="Li Y.H."/>
            <person name="Zhan D.L."/>
            <person name="Shen Y.T."/>
            <person name="Niu Q.F."/>
            <person name="Chang L."/>
            <person name="Qiu J."/>
            <person name="Zhao L."/>
            <person name="Xie H.B."/>
            <person name="Fu W.Y."/>
            <person name="Jin J."/>
            <person name="Li X.W."/>
            <person name="Jiao Y."/>
            <person name="Zhou C.C."/>
            <person name="Tu T."/>
            <person name="Chai C.Y."/>
            <person name="Gao J.L."/>
            <person name="Fan L.J."/>
            <person name="van de Weg E."/>
            <person name="Wang J.Y."/>
            <person name="Gao Z.S."/>
        </authorList>
    </citation>
    <scope>NUCLEOTIDE SEQUENCE [LARGE SCALE GENOMIC DNA]</scope>
    <source>
        <tissue evidence="2">Leaves</tissue>
    </source>
</reference>
<dbReference type="PANTHER" id="PTHR47073:SF2">
    <property type="entry name" value="PROTEIN ANTI-SILENCING 1"/>
    <property type="match status" value="1"/>
</dbReference>
<gene>
    <name evidence="2" type="ORF">CJ030_MR8G028473</name>
    <name evidence="3" type="ORF">CJ030_MR8G028474</name>
</gene>
<dbReference type="OrthoDB" id="1896853at2759"/>
<reference evidence="2" key="3">
    <citation type="submission" date="2019-09" db="EMBL/GenBank/DDBJ databases">
        <authorList>
            <person name="Gao Z."/>
        </authorList>
    </citation>
    <scope>NUCLEOTIDE SEQUENCE</scope>
    <source>
        <tissue evidence="2">Leaves</tissue>
    </source>
</reference>
<comment type="caution">
    <text evidence="2">The sequence shown here is derived from an EMBL/GenBank/DDBJ whole genome shotgun (WGS) entry which is preliminary data.</text>
</comment>
<evidence type="ECO:0000313" key="4">
    <source>
        <dbReference type="Proteomes" id="UP000516437"/>
    </source>
</evidence>
<dbReference type="InterPro" id="IPR043151">
    <property type="entry name" value="BAH_sf"/>
</dbReference>